<dbReference type="EMBL" id="OZ004260">
    <property type="protein sequence ID" value="CAK7921101.1"/>
    <property type="molecule type" value="Genomic_DNA"/>
</dbReference>
<proteinExistence type="predicted"/>
<accession>A0ABP0ENP3</accession>
<organism evidence="1 2">
    <name type="scientific">[Candida] anglica</name>
    <dbReference type="NCBI Taxonomy" id="148631"/>
    <lineage>
        <taxon>Eukaryota</taxon>
        <taxon>Fungi</taxon>
        <taxon>Dikarya</taxon>
        <taxon>Ascomycota</taxon>
        <taxon>Saccharomycotina</taxon>
        <taxon>Pichiomycetes</taxon>
        <taxon>Debaryomycetaceae</taxon>
        <taxon>Kurtzmaniella</taxon>
    </lineage>
</organism>
<reference evidence="1 2" key="1">
    <citation type="submission" date="2024-01" db="EMBL/GenBank/DDBJ databases">
        <authorList>
            <consortium name="Genoscope - CEA"/>
            <person name="William W."/>
        </authorList>
    </citation>
    <scope>NUCLEOTIDE SEQUENCE [LARGE SCALE GENOMIC DNA]</scope>
    <source>
        <strain evidence="1 2">29B2s-10</strain>
    </source>
</reference>
<sequence>MIPSPEYVEVLPPQYQVDNSQPPSYKPSLSFYGITLMKTEFTSPYHINNKKRSWTPVVLELNSTQLIVYSLNVEKKLYDLLLALYHEENSLQELVDKLCKDRPDNDFNDYTSEDPDMFAGDAYGADFGMNNGSLSSKSKSTLIRDKFLKKKLNKRISHDFNHYFDLLKDNQMLFEPITSTMEYETFSAKYRGEKLHCWTLQNLSAGEAPSLNQVISSLYKEDNLYKKQNLSTLVKYSNVLRVRIEIRQVLFQFWSFHGMIHWYQNLNIGKDLSTTLEDRQFSRLKTIPNRSNSRNNALLVAAAAAAYDDSNGTNLSIQFNESFEESDVLSLERSKCEYDVQSSVQSSIFDSSHTISSINSETSNSIKPSSKLYSRDTYTSLEKQYISNCLPDLNSYDRWTGVDVVLSNYHSYLNQDQINELKTKTNMDLLISISSLDNSNGFFKRSRPIKKKHVIENGSCRGFFIHQNGLVSISV</sequence>
<keyword evidence="2" id="KW-1185">Reference proteome</keyword>
<name>A0ABP0ENP3_9ASCO</name>
<protein>
    <submittedName>
        <fullName evidence="1">Uncharacterized protein</fullName>
    </submittedName>
</protein>
<dbReference type="PANTHER" id="PTHR37283">
    <property type="entry name" value="PH DOMAIN-CONTAINING PROTEIN YHR131C"/>
    <property type="match status" value="1"/>
</dbReference>
<gene>
    <name evidence="1" type="ORF">CAAN4_H10132</name>
</gene>
<evidence type="ECO:0000313" key="2">
    <source>
        <dbReference type="Proteomes" id="UP001497600"/>
    </source>
</evidence>
<dbReference type="PANTHER" id="PTHR37283:SF1">
    <property type="entry name" value="PH DOMAIN-CONTAINING PROTEIN YHR131C"/>
    <property type="match status" value="1"/>
</dbReference>
<evidence type="ECO:0000313" key="1">
    <source>
        <dbReference type="EMBL" id="CAK7921101.1"/>
    </source>
</evidence>
<dbReference type="Proteomes" id="UP001497600">
    <property type="component" value="Chromosome H"/>
</dbReference>